<proteinExistence type="predicted"/>
<reference evidence="2" key="2">
    <citation type="journal article" date="2023" name="Science">
        <title>Genomic signatures of disease resistance in endangered staghorn corals.</title>
        <authorList>
            <person name="Vollmer S.V."/>
            <person name="Selwyn J.D."/>
            <person name="Despard B.A."/>
            <person name="Roesel C.L."/>
        </authorList>
    </citation>
    <scope>NUCLEOTIDE SEQUENCE</scope>
    <source>
        <strain evidence="2">K2</strain>
    </source>
</reference>
<feature type="non-terminal residue" evidence="2">
    <location>
        <position position="260"/>
    </location>
</feature>
<dbReference type="InterPro" id="IPR039737">
    <property type="entry name" value="INPP5A"/>
</dbReference>
<protein>
    <submittedName>
        <fullName evidence="2">Inositol polyphosphate-5-phosphatase A</fullName>
    </submittedName>
</protein>
<dbReference type="InterPro" id="IPR036691">
    <property type="entry name" value="Endo/exonu/phosph_ase_sf"/>
</dbReference>
<evidence type="ECO:0000313" key="2">
    <source>
        <dbReference type="EMBL" id="KAK2558432.1"/>
    </source>
</evidence>
<dbReference type="Proteomes" id="UP001249851">
    <property type="component" value="Unassembled WGS sequence"/>
</dbReference>
<dbReference type="AlphaFoldDB" id="A0AAD9QBP6"/>
<sequence length="260" mass="30674">MGDHTVPLLLITANVGSVFENRGGLEERWMREILSTIARFKAKFVAVHFQESGGKNSGEDSLQNVREFVRIFLGQAQLRERYDRVRAWFDQDYRRQEHYTALGCIYLVSRSLKDISLWDFEVQMVTEGLFEDKMENKQMYDLEICKIIILSMNPFCRSIFDLLNIHLFHDASNLVSIEMTLCAGLPQQHIRKDGESSPSKIVFRDRKKADKVFLTLEPRIFKFHDESIFRYHNGKKFSKYNKEFDAFKDRLFEFDISFIP</sequence>
<evidence type="ECO:0000313" key="3">
    <source>
        <dbReference type="Proteomes" id="UP001249851"/>
    </source>
</evidence>
<dbReference type="SUPFAM" id="SSF56219">
    <property type="entry name" value="DNase I-like"/>
    <property type="match status" value="1"/>
</dbReference>
<name>A0AAD9QBP6_ACRCE</name>
<comment type="caution">
    <text evidence="2">The sequence shown here is derived from an EMBL/GenBank/DDBJ whole genome shotgun (WGS) entry which is preliminary data.</text>
</comment>
<dbReference type="GO" id="GO:0004445">
    <property type="term" value="F:inositol-polyphosphate 5-phosphatase activity"/>
    <property type="evidence" value="ECO:0007669"/>
    <property type="project" value="InterPro"/>
</dbReference>
<dbReference type="PANTHER" id="PTHR12997">
    <property type="entry name" value="TYPE I INOSITOL-1,4,5-TRISPHOSPHATE 5-PHOSPHATASE"/>
    <property type="match status" value="1"/>
</dbReference>
<keyword evidence="1" id="KW-0378">Hydrolase</keyword>
<dbReference type="PANTHER" id="PTHR12997:SF2">
    <property type="entry name" value="INOSITOL POLYPHOSPHATE-5-PHOSPHATASE A"/>
    <property type="match status" value="1"/>
</dbReference>
<accession>A0AAD9QBP6</accession>
<organism evidence="2 3">
    <name type="scientific">Acropora cervicornis</name>
    <name type="common">Staghorn coral</name>
    <dbReference type="NCBI Taxonomy" id="6130"/>
    <lineage>
        <taxon>Eukaryota</taxon>
        <taxon>Metazoa</taxon>
        <taxon>Cnidaria</taxon>
        <taxon>Anthozoa</taxon>
        <taxon>Hexacorallia</taxon>
        <taxon>Scleractinia</taxon>
        <taxon>Astrocoeniina</taxon>
        <taxon>Acroporidae</taxon>
        <taxon>Acropora</taxon>
    </lineage>
</organism>
<gene>
    <name evidence="2" type="ORF">P5673_019140</name>
</gene>
<keyword evidence="3" id="KW-1185">Reference proteome</keyword>
<evidence type="ECO:0000256" key="1">
    <source>
        <dbReference type="ARBA" id="ARBA00022801"/>
    </source>
</evidence>
<reference evidence="2" key="1">
    <citation type="journal article" date="2023" name="G3 (Bethesda)">
        <title>Whole genome assembly and annotation of the endangered Caribbean coral Acropora cervicornis.</title>
        <authorList>
            <person name="Selwyn J.D."/>
            <person name="Vollmer S.V."/>
        </authorList>
    </citation>
    <scope>NUCLEOTIDE SEQUENCE</scope>
    <source>
        <strain evidence="2">K2</strain>
    </source>
</reference>
<dbReference type="EMBL" id="JARQWQ010000044">
    <property type="protein sequence ID" value="KAK2558432.1"/>
    <property type="molecule type" value="Genomic_DNA"/>
</dbReference>